<organism evidence="10 11">
    <name type="scientific">Datura stramonium</name>
    <name type="common">Jimsonweed</name>
    <name type="synonym">Common thornapple</name>
    <dbReference type="NCBI Taxonomy" id="4076"/>
    <lineage>
        <taxon>Eukaryota</taxon>
        <taxon>Viridiplantae</taxon>
        <taxon>Streptophyta</taxon>
        <taxon>Embryophyta</taxon>
        <taxon>Tracheophyta</taxon>
        <taxon>Spermatophyta</taxon>
        <taxon>Magnoliopsida</taxon>
        <taxon>eudicotyledons</taxon>
        <taxon>Gunneridae</taxon>
        <taxon>Pentapetalae</taxon>
        <taxon>asterids</taxon>
        <taxon>lamiids</taxon>
        <taxon>Solanales</taxon>
        <taxon>Solanaceae</taxon>
        <taxon>Solanoideae</taxon>
        <taxon>Datureae</taxon>
        <taxon>Datura</taxon>
    </lineage>
</organism>
<keyword evidence="5" id="KW-0833">Ubl conjugation pathway</keyword>
<evidence type="ECO:0000313" key="10">
    <source>
        <dbReference type="EMBL" id="MCD7456743.1"/>
    </source>
</evidence>
<name>A0ABS8SCX6_DATST</name>
<dbReference type="InterPro" id="IPR053238">
    <property type="entry name" value="RING-H2_zinc_finger"/>
</dbReference>
<protein>
    <recommendedName>
        <fullName evidence="2">RING-type E3 ubiquitin transferase</fullName>
        <ecNumber evidence="2">2.3.2.27</ecNumber>
    </recommendedName>
</protein>
<keyword evidence="4 8" id="KW-0863">Zinc-finger</keyword>
<dbReference type="InterPro" id="IPR013083">
    <property type="entry name" value="Znf_RING/FYVE/PHD"/>
</dbReference>
<evidence type="ECO:0000313" key="11">
    <source>
        <dbReference type="Proteomes" id="UP000823775"/>
    </source>
</evidence>
<keyword evidence="3" id="KW-0479">Metal-binding</keyword>
<comment type="catalytic activity">
    <reaction evidence="1">
        <text>S-ubiquitinyl-[E2 ubiquitin-conjugating enzyme]-L-cysteine + [acceptor protein]-L-lysine = [E2 ubiquitin-conjugating enzyme]-L-cysteine + N(6)-ubiquitinyl-[acceptor protein]-L-lysine.</text>
        <dbReference type="EC" id="2.3.2.27"/>
    </reaction>
</comment>
<comment type="caution">
    <text evidence="10">The sequence shown here is derived from an EMBL/GenBank/DDBJ whole genome shotgun (WGS) entry which is preliminary data.</text>
</comment>
<dbReference type="SUPFAM" id="SSF57850">
    <property type="entry name" value="RING/U-box"/>
    <property type="match status" value="1"/>
</dbReference>
<comment type="similarity">
    <text evidence="7">Belongs to the RING-type zinc finger family. ATL subfamily.</text>
</comment>
<dbReference type="EMBL" id="JACEIK010000421">
    <property type="protein sequence ID" value="MCD7456743.1"/>
    <property type="molecule type" value="Genomic_DNA"/>
</dbReference>
<gene>
    <name evidence="10" type="ORF">HAX54_032981</name>
</gene>
<accession>A0ABS8SCX6</accession>
<dbReference type="Pfam" id="PF13639">
    <property type="entry name" value="zf-RING_2"/>
    <property type="match status" value="1"/>
</dbReference>
<dbReference type="Proteomes" id="UP000823775">
    <property type="component" value="Unassembled WGS sequence"/>
</dbReference>
<dbReference type="Gene3D" id="3.30.40.10">
    <property type="entry name" value="Zinc/RING finger domain, C3HC4 (zinc finger)"/>
    <property type="match status" value="1"/>
</dbReference>
<dbReference type="SMART" id="SM00184">
    <property type="entry name" value="RING"/>
    <property type="match status" value="1"/>
</dbReference>
<proteinExistence type="inferred from homology"/>
<dbReference type="PANTHER" id="PTHR14155:SF610">
    <property type="entry name" value="OS01G0755700 PROTEIN"/>
    <property type="match status" value="1"/>
</dbReference>
<dbReference type="PANTHER" id="PTHR14155">
    <property type="entry name" value="RING FINGER DOMAIN-CONTAINING"/>
    <property type="match status" value="1"/>
</dbReference>
<dbReference type="InterPro" id="IPR001841">
    <property type="entry name" value="Znf_RING"/>
</dbReference>
<feature type="domain" description="RING-type" evidence="9">
    <location>
        <begin position="216"/>
        <end position="258"/>
    </location>
</feature>
<evidence type="ECO:0000256" key="4">
    <source>
        <dbReference type="ARBA" id="ARBA00022771"/>
    </source>
</evidence>
<evidence type="ECO:0000256" key="1">
    <source>
        <dbReference type="ARBA" id="ARBA00000900"/>
    </source>
</evidence>
<evidence type="ECO:0000256" key="7">
    <source>
        <dbReference type="ARBA" id="ARBA00024209"/>
    </source>
</evidence>
<reference evidence="10 11" key="1">
    <citation type="journal article" date="2021" name="BMC Genomics">
        <title>Datura genome reveals duplications of psychoactive alkaloid biosynthetic genes and high mutation rate following tissue culture.</title>
        <authorList>
            <person name="Rajewski A."/>
            <person name="Carter-House D."/>
            <person name="Stajich J."/>
            <person name="Litt A."/>
        </authorList>
    </citation>
    <scope>NUCLEOTIDE SEQUENCE [LARGE SCALE GENOMIC DNA]</scope>
    <source>
        <strain evidence="10">AR-01</strain>
    </source>
</reference>
<keyword evidence="11" id="KW-1185">Reference proteome</keyword>
<dbReference type="PROSITE" id="PS50089">
    <property type="entry name" value="ZF_RING_2"/>
    <property type="match status" value="1"/>
</dbReference>
<evidence type="ECO:0000256" key="5">
    <source>
        <dbReference type="ARBA" id="ARBA00022786"/>
    </source>
</evidence>
<sequence>MSKILTIDDLPEIQERNSRYNEGTNVCVTCSQSHRGGTRLRSNMCELDVDRNSRDTSGFPLKVTVRVNRLSSKLISSCYIVDHKAEYSFWIPHDNIISDHDGFDIISKIIFLMNVPFSLDTETLISKVLALARCAKDSVSNNKDGYMALDITKTTRLPETEFMEMYNNMDENYNFESWERAQKELDSRIQKFELVQKEVGMKKMRYEDCSNLWDICSICMEEFSTGSIVSCIHQCSHVYHEVCILEWLFENRSCPYCRCQLRRE</sequence>
<evidence type="ECO:0000256" key="3">
    <source>
        <dbReference type="ARBA" id="ARBA00022723"/>
    </source>
</evidence>
<dbReference type="EC" id="2.3.2.27" evidence="2"/>
<evidence type="ECO:0000256" key="2">
    <source>
        <dbReference type="ARBA" id="ARBA00012483"/>
    </source>
</evidence>
<evidence type="ECO:0000256" key="6">
    <source>
        <dbReference type="ARBA" id="ARBA00022833"/>
    </source>
</evidence>
<keyword evidence="6" id="KW-0862">Zinc</keyword>
<evidence type="ECO:0000256" key="8">
    <source>
        <dbReference type="PROSITE-ProRule" id="PRU00175"/>
    </source>
</evidence>
<evidence type="ECO:0000259" key="9">
    <source>
        <dbReference type="PROSITE" id="PS50089"/>
    </source>
</evidence>